<dbReference type="PANTHER" id="PTHR12203:SF22">
    <property type="entry name" value="CAPSULE ASSOCIATED PROTEIN"/>
    <property type="match status" value="1"/>
</dbReference>
<proteinExistence type="predicted"/>
<dbReference type="OMA" id="PAPMYWN"/>
<dbReference type="SMART" id="SM00672">
    <property type="entry name" value="CAP10"/>
    <property type="match status" value="1"/>
</dbReference>
<feature type="region of interest" description="Disordered" evidence="1">
    <location>
        <begin position="463"/>
        <end position="497"/>
    </location>
</feature>
<dbReference type="VEuPathDB" id="FungiDB:MAPG_09398"/>
<dbReference type="Proteomes" id="UP000011715">
    <property type="component" value="Unassembled WGS sequence"/>
</dbReference>
<name>A0A0C4E9U8_MAGP6</name>
<evidence type="ECO:0000256" key="1">
    <source>
        <dbReference type="SAM" id="MobiDB-lite"/>
    </source>
</evidence>
<accession>A0A0C4E9U8</accession>
<dbReference type="InterPro" id="IPR006598">
    <property type="entry name" value="CAP10"/>
</dbReference>
<dbReference type="AlphaFoldDB" id="A0A0C4E9U8"/>
<dbReference type="EnsemblFungi" id="MAPG_09398T0">
    <property type="protein sequence ID" value="MAPG_09398T0"/>
    <property type="gene ID" value="MAPG_09398"/>
</dbReference>
<evidence type="ECO:0000259" key="3">
    <source>
        <dbReference type="SMART" id="SM00672"/>
    </source>
</evidence>
<dbReference type="InterPro" id="IPR051091">
    <property type="entry name" value="O-Glucosyltr/Glycosyltrsf_90"/>
</dbReference>
<sequence>MGRRSLSLTAKPVVSPTFRRPHRPSSVIRTVGTAIVLVICFYYLQGTSRNSYLRTYRFAQSPGGPRKIRGQTWRYDEEKGLGQRPSQQPLLRGTEQPATLPSRGEGKADHPIDRLMRDADARFDTMLSHESRSIGEAAARYRERRGRHPPPGFDVWYDYARANHAVVVEEFWDQIYHDLEPYWALDPRQIRKEARNYEIAINVRNGSASSSSDWFWTLIWVNMLQHIEQLLPDMDIPLNAMDEPRIVTPWEQMNEYMAEAAKTRKLFDPKVAVKTFESLPVDDHKPDRTAMAEAKQWERSGSYWDIARRGCHPDSPARKTPSLSSFDHQPDIESINAAPHMYRGFVSNTTLATSPCHQPDLRGLHGSFIEPLSLASTKTLFPLFGGSKLGINNEILMPPPMYWSRDDRFETGQGSAADTPWNTKDSRAFWRGVATGGQSRENNWRGFQRHRFVAMNNATQLRFAEDDKRKKTAAGKQNFDSSSRGHSSQTLRPEPWAGNFAAPDEGYGLAAQADGWLGEWTAGWSDTAFTDLNCRPEAEPHNQCHYTSPYFAIADGVALDAMFSHKYLPDVDGNSFSGRYLSFLRSTSLPVKATMFREWHDSRLVAWRHFVPMDPRMGDWHAIMEYFVGYAGQQDGEGGRQAFGHDAQAEKMAMAGREWAARVLRREDMLVYVLRLLLEYARISDERRERMGFVEDLL</sequence>
<protein>
    <recommendedName>
        <fullName evidence="3">Glycosyl transferase CAP10 domain-containing protein</fullName>
    </recommendedName>
</protein>
<keyword evidence="2" id="KW-0812">Transmembrane</keyword>
<dbReference type="PANTHER" id="PTHR12203">
    <property type="entry name" value="KDEL LYS-ASP-GLU-LEU CONTAINING - RELATED"/>
    <property type="match status" value="1"/>
</dbReference>
<evidence type="ECO:0000313" key="4">
    <source>
        <dbReference type="EMBL" id="KLU90873.1"/>
    </source>
</evidence>
<dbReference type="Pfam" id="PF05686">
    <property type="entry name" value="Glyco_transf_90"/>
    <property type="match status" value="1"/>
</dbReference>
<dbReference type="OrthoDB" id="541052at2759"/>
<reference evidence="6" key="1">
    <citation type="submission" date="2010-05" db="EMBL/GenBank/DDBJ databases">
        <title>The genome sequence of Magnaporthe poae strain ATCC 64411.</title>
        <authorList>
            <person name="Ma L.-J."/>
            <person name="Dead R."/>
            <person name="Young S."/>
            <person name="Zeng Q."/>
            <person name="Koehrsen M."/>
            <person name="Alvarado L."/>
            <person name="Berlin A."/>
            <person name="Chapman S.B."/>
            <person name="Chen Z."/>
            <person name="Freedman E."/>
            <person name="Gellesch M."/>
            <person name="Goldberg J."/>
            <person name="Griggs A."/>
            <person name="Gujja S."/>
            <person name="Heilman E.R."/>
            <person name="Heiman D."/>
            <person name="Hepburn T."/>
            <person name="Howarth C."/>
            <person name="Jen D."/>
            <person name="Larson L."/>
            <person name="Mehta T."/>
            <person name="Neiman D."/>
            <person name="Pearson M."/>
            <person name="Roberts A."/>
            <person name="Saif S."/>
            <person name="Shea T."/>
            <person name="Shenoy N."/>
            <person name="Sisk P."/>
            <person name="Stolte C."/>
            <person name="Sykes S."/>
            <person name="Walk T."/>
            <person name="White J."/>
            <person name="Yandava C."/>
            <person name="Haas B."/>
            <person name="Nusbaum C."/>
            <person name="Birren B."/>
        </authorList>
    </citation>
    <scope>NUCLEOTIDE SEQUENCE [LARGE SCALE GENOMIC DNA]</scope>
    <source>
        <strain evidence="6">ATCC 64411 / 73-15</strain>
    </source>
</reference>
<reference evidence="4" key="3">
    <citation type="submission" date="2011-03" db="EMBL/GenBank/DDBJ databases">
        <title>Annotation of Magnaporthe poae ATCC 64411.</title>
        <authorList>
            <person name="Ma L.-J."/>
            <person name="Dead R."/>
            <person name="Young S.K."/>
            <person name="Zeng Q."/>
            <person name="Gargeya S."/>
            <person name="Fitzgerald M."/>
            <person name="Haas B."/>
            <person name="Abouelleil A."/>
            <person name="Alvarado L."/>
            <person name="Arachchi H.M."/>
            <person name="Berlin A."/>
            <person name="Brown A."/>
            <person name="Chapman S.B."/>
            <person name="Chen Z."/>
            <person name="Dunbar C."/>
            <person name="Freedman E."/>
            <person name="Gearin G."/>
            <person name="Gellesch M."/>
            <person name="Goldberg J."/>
            <person name="Griggs A."/>
            <person name="Gujja S."/>
            <person name="Heiman D."/>
            <person name="Howarth C."/>
            <person name="Larson L."/>
            <person name="Lui A."/>
            <person name="MacDonald P.J.P."/>
            <person name="Mehta T."/>
            <person name="Montmayeur A."/>
            <person name="Murphy C."/>
            <person name="Neiman D."/>
            <person name="Pearson M."/>
            <person name="Priest M."/>
            <person name="Roberts A."/>
            <person name="Saif S."/>
            <person name="Shea T."/>
            <person name="Shenoy N."/>
            <person name="Sisk P."/>
            <person name="Stolte C."/>
            <person name="Sykes S."/>
            <person name="Yandava C."/>
            <person name="Wortman J."/>
            <person name="Nusbaum C."/>
            <person name="Birren B."/>
        </authorList>
    </citation>
    <scope>NUCLEOTIDE SEQUENCE</scope>
    <source>
        <strain evidence="4">ATCC 64411</strain>
    </source>
</reference>
<keyword evidence="2" id="KW-0472">Membrane</keyword>
<dbReference type="eggNOG" id="ENOG502SK3Q">
    <property type="taxonomic scope" value="Eukaryota"/>
</dbReference>
<feature type="domain" description="Glycosyl transferase CAP10" evidence="3">
    <location>
        <begin position="353"/>
        <end position="687"/>
    </location>
</feature>
<organism evidence="5 6">
    <name type="scientific">Magnaporthiopsis poae (strain ATCC 64411 / 73-15)</name>
    <name type="common">Kentucky bluegrass fungus</name>
    <name type="synonym">Magnaporthe poae</name>
    <dbReference type="NCBI Taxonomy" id="644358"/>
    <lineage>
        <taxon>Eukaryota</taxon>
        <taxon>Fungi</taxon>
        <taxon>Dikarya</taxon>
        <taxon>Ascomycota</taxon>
        <taxon>Pezizomycotina</taxon>
        <taxon>Sordariomycetes</taxon>
        <taxon>Sordariomycetidae</taxon>
        <taxon>Magnaporthales</taxon>
        <taxon>Magnaporthaceae</taxon>
        <taxon>Magnaporthiopsis</taxon>
    </lineage>
</organism>
<reference evidence="5" key="5">
    <citation type="submission" date="2015-06" db="UniProtKB">
        <authorList>
            <consortium name="EnsemblFungi"/>
        </authorList>
    </citation>
    <scope>IDENTIFICATION</scope>
    <source>
        <strain evidence="5">ATCC 64411</strain>
    </source>
</reference>
<dbReference type="EMBL" id="GL876976">
    <property type="protein sequence ID" value="KLU90873.1"/>
    <property type="molecule type" value="Genomic_DNA"/>
</dbReference>
<gene>
    <name evidence="4" type="ORF">MAPG_09398</name>
</gene>
<dbReference type="EMBL" id="ADBL01002400">
    <property type="status" value="NOT_ANNOTATED_CDS"/>
    <property type="molecule type" value="Genomic_DNA"/>
</dbReference>
<evidence type="ECO:0000313" key="5">
    <source>
        <dbReference type="EnsemblFungi" id="MAPG_09398T0"/>
    </source>
</evidence>
<evidence type="ECO:0000313" key="6">
    <source>
        <dbReference type="Proteomes" id="UP000011715"/>
    </source>
</evidence>
<keyword evidence="2" id="KW-1133">Transmembrane helix</keyword>
<feature type="region of interest" description="Disordered" evidence="1">
    <location>
        <begin position="310"/>
        <end position="330"/>
    </location>
</feature>
<feature type="region of interest" description="Disordered" evidence="1">
    <location>
        <begin position="79"/>
        <end position="112"/>
    </location>
</feature>
<reference evidence="5" key="4">
    <citation type="journal article" date="2015" name="G3 (Bethesda)">
        <title>Genome sequences of three phytopathogenic species of the Magnaporthaceae family of fungi.</title>
        <authorList>
            <person name="Okagaki L.H."/>
            <person name="Nunes C.C."/>
            <person name="Sailsbery J."/>
            <person name="Clay B."/>
            <person name="Brown D."/>
            <person name="John T."/>
            <person name="Oh Y."/>
            <person name="Young N."/>
            <person name="Fitzgerald M."/>
            <person name="Haas B.J."/>
            <person name="Zeng Q."/>
            <person name="Young S."/>
            <person name="Adiconis X."/>
            <person name="Fan L."/>
            <person name="Levin J.Z."/>
            <person name="Mitchell T.K."/>
            <person name="Okubara P.A."/>
            <person name="Farman M.L."/>
            <person name="Kohn L.M."/>
            <person name="Birren B."/>
            <person name="Ma L.-J."/>
            <person name="Dean R.A."/>
        </authorList>
    </citation>
    <scope>NUCLEOTIDE SEQUENCE</scope>
    <source>
        <strain evidence="5">ATCC 64411 / 73-15</strain>
    </source>
</reference>
<feature type="compositionally biased region" description="Polar residues" evidence="1">
    <location>
        <begin position="478"/>
        <end position="491"/>
    </location>
</feature>
<evidence type="ECO:0000256" key="2">
    <source>
        <dbReference type="SAM" id="Phobius"/>
    </source>
</evidence>
<feature type="transmembrane region" description="Helical" evidence="2">
    <location>
        <begin position="27"/>
        <end position="44"/>
    </location>
</feature>
<reference evidence="4" key="2">
    <citation type="submission" date="2010-05" db="EMBL/GenBank/DDBJ databases">
        <title>The Genome Sequence of Magnaporthe poae strain ATCC 64411.</title>
        <authorList>
            <consortium name="The Broad Institute Genome Sequencing Platform"/>
            <consortium name="Broad Institute Genome Sequencing Center for Infectious Disease"/>
            <person name="Ma L.-J."/>
            <person name="Dead R."/>
            <person name="Young S."/>
            <person name="Zeng Q."/>
            <person name="Koehrsen M."/>
            <person name="Alvarado L."/>
            <person name="Berlin A."/>
            <person name="Chapman S.B."/>
            <person name="Chen Z."/>
            <person name="Freedman E."/>
            <person name="Gellesch M."/>
            <person name="Goldberg J."/>
            <person name="Griggs A."/>
            <person name="Gujja S."/>
            <person name="Heilman E.R."/>
            <person name="Heiman D."/>
            <person name="Hepburn T."/>
            <person name="Howarth C."/>
            <person name="Jen D."/>
            <person name="Larson L."/>
            <person name="Mehta T."/>
            <person name="Neiman D."/>
            <person name="Pearson M."/>
            <person name="Roberts A."/>
            <person name="Saif S."/>
            <person name="Shea T."/>
            <person name="Shenoy N."/>
            <person name="Sisk P."/>
            <person name="Stolte C."/>
            <person name="Sykes S."/>
            <person name="Walk T."/>
            <person name="White J."/>
            <person name="Yandava C."/>
            <person name="Haas B."/>
            <person name="Nusbaum C."/>
            <person name="Birren B."/>
        </authorList>
    </citation>
    <scope>NUCLEOTIDE SEQUENCE</scope>
    <source>
        <strain evidence="4">ATCC 64411</strain>
    </source>
</reference>
<keyword evidence="6" id="KW-1185">Reference proteome</keyword>